<organism evidence="2 3">
    <name type="scientific">Shewanella sediminis (strain HAW-EB3)</name>
    <dbReference type="NCBI Taxonomy" id="425104"/>
    <lineage>
        <taxon>Bacteria</taxon>
        <taxon>Pseudomonadati</taxon>
        <taxon>Pseudomonadota</taxon>
        <taxon>Gammaproteobacteria</taxon>
        <taxon>Alteromonadales</taxon>
        <taxon>Shewanellaceae</taxon>
        <taxon>Shewanella</taxon>
    </lineage>
</organism>
<keyword evidence="1" id="KW-0732">Signal</keyword>
<gene>
    <name evidence="2" type="ordered locus">Ssed_1495</name>
</gene>
<evidence type="ECO:0000256" key="1">
    <source>
        <dbReference type="SAM" id="SignalP"/>
    </source>
</evidence>
<protein>
    <recommendedName>
        <fullName evidence="4">Lipoprotein</fullName>
    </recommendedName>
</protein>
<reference evidence="2 3" key="1">
    <citation type="submission" date="2007-08" db="EMBL/GenBank/DDBJ databases">
        <title>Complete sequence of Shewanella sediminis HAW-EB3.</title>
        <authorList>
            <consortium name="US DOE Joint Genome Institute"/>
            <person name="Copeland A."/>
            <person name="Lucas S."/>
            <person name="Lapidus A."/>
            <person name="Barry K."/>
            <person name="Glavina del Rio T."/>
            <person name="Dalin E."/>
            <person name="Tice H."/>
            <person name="Pitluck S."/>
            <person name="Chertkov O."/>
            <person name="Brettin T."/>
            <person name="Bruce D."/>
            <person name="Detter J.C."/>
            <person name="Han C."/>
            <person name="Schmutz J."/>
            <person name="Larimer F."/>
            <person name="Land M."/>
            <person name="Hauser L."/>
            <person name="Kyrpides N."/>
            <person name="Kim E."/>
            <person name="Zhao J.-S."/>
            <person name="Richardson P."/>
        </authorList>
    </citation>
    <scope>NUCLEOTIDE SEQUENCE [LARGE SCALE GENOMIC DNA]</scope>
    <source>
        <strain evidence="2 3">HAW-EB3</strain>
    </source>
</reference>
<accession>A8FTD3</accession>
<dbReference type="PROSITE" id="PS51257">
    <property type="entry name" value="PROKAR_LIPOPROTEIN"/>
    <property type="match status" value="1"/>
</dbReference>
<dbReference type="Proteomes" id="UP000002015">
    <property type="component" value="Chromosome"/>
</dbReference>
<dbReference type="RefSeq" id="WP_012141842.1">
    <property type="nucleotide sequence ID" value="NC_009831.1"/>
</dbReference>
<dbReference type="HOGENOM" id="CLU_863038_0_0_6"/>
<sequence precursor="true">MKLLKLPILLMTLIFSVACLAAGNPRPGFPHDTLIFHVKKAASGLVNCGDGGHAAFVRYVETDEGPVIVPVDIFITMVDWVGVDSDSDGSYHEDPADGIDNDGDGAIDEDGYEPGALTRFTDCDGLDNDIRLQMRDTDPRAGWISTQEWFIRGIGRPEQEFSFWTNADQMVCEVVDEEVVCSFSDDRDDWIELGFVSTASYNDEKCVKQVSLKGKNSKKGGGKTEFCDITEEFMVDIDVDGDLAFDGGDDDGDVDIANQFIFSVSCLDLTGDLYVVAPEDCELSRIIWEVDNSTTSKAKAQVFVGHTGEVKIQKGKIHGKHK</sequence>
<evidence type="ECO:0000313" key="3">
    <source>
        <dbReference type="Proteomes" id="UP000002015"/>
    </source>
</evidence>
<dbReference type="AlphaFoldDB" id="A8FTD3"/>
<evidence type="ECO:0000313" key="2">
    <source>
        <dbReference type="EMBL" id="ABV36106.1"/>
    </source>
</evidence>
<dbReference type="KEGG" id="sse:Ssed_1495"/>
<feature type="signal peptide" evidence="1">
    <location>
        <begin position="1"/>
        <end position="21"/>
    </location>
</feature>
<feature type="chain" id="PRO_5002722255" description="Lipoprotein" evidence="1">
    <location>
        <begin position="22"/>
        <end position="322"/>
    </location>
</feature>
<proteinExistence type="predicted"/>
<keyword evidence="3" id="KW-1185">Reference proteome</keyword>
<dbReference type="EMBL" id="CP000821">
    <property type="protein sequence ID" value="ABV36106.1"/>
    <property type="molecule type" value="Genomic_DNA"/>
</dbReference>
<evidence type="ECO:0008006" key="4">
    <source>
        <dbReference type="Google" id="ProtNLM"/>
    </source>
</evidence>
<name>A8FTD3_SHESH</name>